<feature type="region of interest" description="Disordered" evidence="1">
    <location>
        <begin position="119"/>
        <end position="179"/>
    </location>
</feature>
<dbReference type="GeneID" id="9670710"/>
<keyword evidence="2" id="KW-0732">Signal</keyword>
<evidence type="ECO:0000313" key="3">
    <source>
        <dbReference type="EMBL" id="EEU38672.1"/>
    </source>
</evidence>
<keyword evidence="4" id="KW-1185">Reference proteome</keyword>
<proteinExistence type="predicted"/>
<dbReference type="OrthoDB" id="5098770at2759"/>
<dbReference type="KEGG" id="nhe:NECHADRAFT_83058"/>
<evidence type="ECO:0000256" key="2">
    <source>
        <dbReference type="SAM" id="SignalP"/>
    </source>
</evidence>
<feature type="compositionally biased region" description="Low complexity" evidence="1">
    <location>
        <begin position="119"/>
        <end position="164"/>
    </location>
</feature>
<feature type="chain" id="PRO_5002986950" description="GPI anchored protein" evidence="2">
    <location>
        <begin position="21"/>
        <end position="210"/>
    </location>
</feature>
<gene>
    <name evidence="3" type="ORF">NECHADRAFT_83058</name>
</gene>
<dbReference type="VEuPathDB" id="FungiDB:NECHADRAFT_83058"/>
<dbReference type="HOGENOM" id="CLU_1310436_0_0_1"/>
<dbReference type="AlphaFoldDB" id="C7ZAY2"/>
<dbReference type="Proteomes" id="UP000005206">
    <property type="component" value="Chromosome 7"/>
</dbReference>
<feature type="compositionally biased region" description="Basic and acidic residues" evidence="1">
    <location>
        <begin position="169"/>
        <end position="178"/>
    </location>
</feature>
<name>C7ZAY2_FUSV7</name>
<dbReference type="InParanoid" id="C7ZAY2"/>
<feature type="signal peptide" evidence="2">
    <location>
        <begin position="1"/>
        <end position="20"/>
    </location>
</feature>
<accession>C7ZAY2</accession>
<dbReference type="EMBL" id="GG698914">
    <property type="protein sequence ID" value="EEU38672.1"/>
    <property type="molecule type" value="Genomic_DNA"/>
</dbReference>
<sequence>MCSFMFTALSVLGLVASVRSEAQFSNPATWDAGRRGPFSSNVLIHFLTERLENLTERSTTWRVDFGNGRFDTDIGAEHARFWFALYGPEDIIDRSASGSKSLVDSVSFNVTVPNYKPASATAKTAKTTTTTTKETATSPAPIETESESDATSISTTATSSPTESVGADVADKEEDKETGLSAGAAAGIGVGASVGGIAILGAIGSSSGGT</sequence>
<dbReference type="RefSeq" id="XP_003044385.1">
    <property type="nucleotide sequence ID" value="XM_003044339.1"/>
</dbReference>
<protein>
    <recommendedName>
        <fullName evidence="5">GPI anchored protein</fullName>
    </recommendedName>
</protein>
<evidence type="ECO:0008006" key="5">
    <source>
        <dbReference type="Google" id="ProtNLM"/>
    </source>
</evidence>
<evidence type="ECO:0000256" key="1">
    <source>
        <dbReference type="SAM" id="MobiDB-lite"/>
    </source>
</evidence>
<evidence type="ECO:0000313" key="4">
    <source>
        <dbReference type="Proteomes" id="UP000005206"/>
    </source>
</evidence>
<organism evidence="3 4">
    <name type="scientific">Fusarium vanettenii (strain ATCC MYA-4622 / CBS 123669 / FGSC 9596 / NRRL 45880 / 77-13-4)</name>
    <name type="common">Fusarium solani subsp. pisi</name>
    <dbReference type="NCBI Taxonomy" id="660122"/>
    <lineage>
        <taxon>Eukaryota</taxon>
        <taxon>Fungi</taxon>
        <taxon>Dikarya</taxon>
        <taxon>Ascomycota</taxon>
        <taxon>Pezizomycotina</taxon>
        <taxon>Sordariomycetes</taxon>
        <taxon>Hypocreomycetidae</taxon>
        <taxon>Hypocreales</taxon>
        <taxon>Nectriaceae</taxon>
        <taxon>Fusarium</taxon>
        <taxon>Fusarium solani species complex</taxon>
        <taxon>Fusarium vanettenii</taxon>
    </lineage>
</organism>
<reference evidence="3 4" key="1">
    <citation type="journal article" date="2009" name="PLoS Genet.">
        <title>The genome of Nectria haematococca: contribution of supernumerary chromosomes to gene expansion.</title>
        <authorList>
            <person name="Coleman J.J."/>
            <person name="Rounsley S.D."/>
            <person name="Rodriguez-Carres M."/>
            <person name="Kuo A."/>
            <person name="Wasmann C.C."/>
            <person name="Grimwood J."/>
            <person name="Schmutz J."/>
            <person name="Taga M."/>
            <person name="White G.J."/>
            <person name="Zhou S."/>
            <person name="Schwartz D.C."/>
            <person name="Freitag M."/>
            <person name="Ma L.J."/>
            <person name="Danchin E.G."/>
            <person name="Henrissat B."/>
            <person name="Coutinho P.M."/>
            <person name="Nelson D.R."/>
            <person name="Straney D."/>
            <person name="Napoli C.A."/>
            <person name="Barker B.M."/>
            <person name="Gribskov M."/>
            <person name="Rep M."/>
            <person name="Kroken S."/>
            <person name="Molnar I."/>
            <person name="Rensing C."/>
            <person name="Kennell J.C."/>
            <person name="Zamora J."/>
            <person name="Farman M.L."/>
            <person name="Selker E.U."/>
            <person name="Salamov A."/>
            <person name="Shapiro H."/>
            <person name="Pangilinan J."/>
            <person name="Lindquist E."/>
            <person name="Lamers C."/>
            <person name="Grigoriev I.V."/>
            <person name="Geiser D.M."/>
            <person name="Covert S.F."/>
            <person name="Temporini E."/>
            <person name="Vanetten H.D."/>
        </authorList>
    </citation>
    <scope>NUCLEOTIDE SEQUENCE [LARGE SCALE GENOMIC DNA]</scope>
    <source>
        <strain evidence="4">ATCC MYA-4622 / CBS 123669 / FGSC 9596 / NRRL 45880 / 77-13-4</strain>
    </source>
</reference>